<keyword evidence="2" id="KW-1185">Reference proteome</keyword>
<evidence type="ECO:0000313" key="1">
    <source>
        <dbReference type="EMBL" id="MCX2965596.1"/>
    </source>
</evidence>
<comment type="caution">
    <text evidence="1">The sequence shown here is derived from an EMBL/GenBank/DDBJ whole genome shotgun (WGS) entry which is preliminary data.</text>
</comment>
<organism evidence="1 2">
    <name type="scientific">Gordonia aquimaris</name>
    <dbReference type="NCBI Taxonomy" id="2984863"/>
    <lineage>
        <taxon>Bacteria</taxon>
        <taxon>Bacillati</taxon>
        <taxon>Actinomycetota</taxon>
        <taxon>Actinomycetes</taxon>
        <taxon>Mycobacteriales</taxon>
        <taxon>Gordoniaceae</taxon>
        <taxon>Gordonia</taxon>
    </lineage>
</organism>
<reference evidence="1" key="1">
    <citation type="submission" date="2022-10" db="EMBL/GenBank/DDBJ databases">
        <title>WGS of marine actinomycetes from Thailand.</title>
        <authorList>
            <person name="Thawai C."/>
        </authorList>
    </citation>
    <scope>NUCLEOTIDE SEQUENCE</scope>
    <source>
        <strain evidence="1">SW21</strain>
    </source>
</reference>
<protein>
    <submittedName>
        <fullName evidence="1">Uncharacterized protein</fullName>
    </submittedName>
</protein>
<dbReference type="Proteomes" id="UP001143347">
    <property type="component" value="Unassembled WGS sequence"/>
</dbReference>
<dbReference type="RefSeq" id="WP_266062680.1">
    <property type="nucleotide sequence ID" value="NZ_JAPKFM010000017.1"/>
</dbReference>
<sequence length="58" mass="6407">MTRDDWIDRLAEALDAFEARQHTTEQLAAFAVYLETLNGTHGQPKAPRLHLVTGGDAS</sequence>
<accession>A0A9X3D8D7</accession>
<evidence type="ECO:0000313" key="2">
    <source>
        <dbReference type="Proteomes" id="UP001143347"/>
    </source>
</evidence>
<name>A0A9X3D8D7_9ACTN</name>
<dbReference type="EMBL" id="JAPKFM010000017">
    <property type="protein sequence ID" value="MCX2965596.1"/>
    <property type="molecule type" value="Genomic_DNA"/>
</dbReference>
<proteinExistence type="predicted"/>
<dbReference type="AlphaFoldDB" id="A0A9X3D8D7"/>
<gene>
    <name evidence="1" type="ORF">OSB52_16035</name>
</gene>